<dbReference type="Proteomes" id="UP001596337">
    <property type="component" value="Unassembled WGS sequence"/>
</dbReference>
<keyword evidence="4" id="KW-1185">Reference proteome</keyword>
<protein>
    <submittedName>
        <fullName evidence="3">Uncharacterized protein</fullName>
    </submittedName>
</protein>
<organism evidence="3 4">
    <name type="scientific">Haloechinothrix salitolerans</name>
    <dbReference type="NCBI Taxonomy" id="926830"/>
    <lineage>
        <taxon>Bacteria</taxon>
        <taxon>Bacillati</taxon>
        <taxon>Actinomycetota</taxon>
        <taxon>Actinomycetes</taxon>
        <taxon>Pseudonocardiales</taxon>
        <taxon>Pseudonocardiaceae</taxon>
        <taxon>Haloechinothrix</taxon>
    </lineage>
</organism>
<evidence type="ECO:0000256" key="1">
    <source>
        <dbReference type="SAM" id="MobiDB-lite"/>
    </source>
</evidence>
<accession>A0ABW2BWQ2</accession>
<dbReference type="RefSeq" id="WP_345392961.1">
    <property type="nucleotide sequence ID" value="NZ_BAABLA010000015.1"/>
</dbReference>
<feature type="region of interest" description="Disordered" evidence="1">
    <location>
        <begin position="144"/>
        <end position="170"/>
    </location>
</feature>
<feature type="compositionally biased region" description="Low complexity" evidence="1">
    <location>
        <begin position="36"/>
        <end position="88"/>
    </location>
</feature>
<proteinExistence type="predicted"/>
<name>A0ABW2BWQ2_9PSEU</name>
<reference evidence="4" key="1">
    <citation type="journal article" date="2019" name="Int. J. Syst. Evol. Microbiol.">
        <title>The Global Catalogue of Microorganisms (GCM) 10K type strain sequencing project: providing services to taxonomists for standard genome sequencing and annotation.</title>
        <authorList>
            <consortium name="The Broad Institute Genomics Platform"/>
            <consortium name="The Broad Institute Genome Sequencing Center for Infectious Disease"/>
            <person name="Wu L."/>
            <person name="Ma J."/>
        </authorList>
    </citation>
    <scope>NUCLEOTIDE SEQUENCE [LARGE SCALE GENOMIC DNA]</scope>
    <source>
        <strain evidence="4">KCTC 32255</strain>
    </source>
</reference>
<evidence type="ECO:0000313" key="3">
    <source>
        <dbReference type="EMBL" id="MFC6866687.1"/>
    </source>
</evidence>
<gene>
    <name evidence="3" type="ORF">ACFQGD_05965</name>
</gene>
<feature type="chain" id="PRO_5046281683" evidence="2">
    <location>
        <begin position="23"/>
        <end position="170"/>
    </location>
</feature>
<feature type="signal peptide" evidence="2">
    <location>
        <begin position="1"/>
        <end position="22"/>
    </location>
</feature>
<dbReference type="PROSITE" id="PS51257">
    <property type="entry name" value="PROKAR_LIPOPROTEIN"/>
    <property type="match status" value="1"/>
</dbReference>
<feature type="region of interest" description="Disordered" evidence="1">
    <location>
        <begin position="24"/>
        <end position="91"/>
    </location>
</feature>
<comment type="caution">
    <text evidence="3">The sequence shown here is derived from an EMBL/GenBank/DDBJ whole genome shotgun (WGS) entry which is preliminary data.</text>
</comment>
<sequence length="170" mass="18524">MKPLPLLPVVGVLVLLLTSCGARTPSESAVDPAPVAAEQSTTTTSSAPQPTTKETAQPTTTTRQEPTTEATTSPNRSGTTSPTTTTSRRLAEPVEWVVGFHRWPGLEPGDTWLGETVMEAHEGLRAIVVRSDDPTFKRRAERRANVRYVERNKQRKPAEHDGDTASREPN</sequence>
<keyword evidence="2" id="KW-0732">Signal</keyword>
<evidence type="ECO:0000313" key="4">
    <source>
        <dbReference type="Proteomes" id="UP001596337"/>
    </source>
</evidence>
<dbReference type="EMBL" id="JBHSXX010000001">
    <property type="protein sequence ID" value="MFC6866687.1"/>
    <property type="molecule type" value="Genomic_DNA"/>
</dbReference>
<evidence type="ECO:0000256" key="2">
    <source>
        <dbReference type="SAM" id="SignalP"/>
    </source>
</evidence>